<accession>A0A0F9KB57</accession>
<sequence length="68" mass="7239">MDIAAIAIGANLVEWRSPQNFAGENIEIRLSENPFTLDTASTHSTGRNCLAGKPPEIQAEASRLSGPC</sequence>
<organism evidence="2">
    <name type="scientific">marine sediment metagenome</name>
    <dbReference type="NCBI Taxonomy" id="412755"/>
    <lineage>
        <taxon>unclassified sequences</taxon>
        <taxon>metagenomes</taxon>
        <taxon>ecological metagenomes</taxon>
    </lineage>
</organism>
<name>A0A0F9KB57_9ZZZZ</name>
<evidence type="ECO:0000256" key="1">
    <source>
        <dbReference type="SAM" id="MobiDB-lite"/>
    </source>
</evidence>
<proteinExistence type="predicted"/>
<dbReference type="AlphaFoldDB" id="A0A0F9KB57"/>
<gene>
    <name evidence="2" type="ORF">LCGC14_1724440</name>
</gene>
<dbReference type="EMBL" id="LAZR01015565">
    <property type="protein sequence ID" value="KKM08369.1"/>
    <property type="molecule type" value="Genomic_DNA"/>
</dbReference>
<reference evidence="2" key="1">
    <citation type="journal article" date="2015" name="Nature">
        <title>Complex archaea that bridge the gap between prokaryotes and eukaryotes.</title>
        <authorList>
            <person name="Spang A."/>
            <person name="Saw J.H."/>
            <person name="Jorgensen S.L."/>
            <person name="Zaremba-Niedzwiedzka K."/>
            <person name="Martijn J."/>
            <person name="Lind A.E."/>
            <person name="van Eijk R."/>
            <person name="Schleper C."/>
            <person name="Guy L."/>
            <person name="Ettema T.J."/>
        </authorList>
    </citation>
    <scope>NUCLEOTIDE SEQUENCE</scope>
</reference>
<protein>
    <submittedName>
        <fullName evidence="2">Uncharacterized protein</fullName>
    </submittedName>
</protein>
<evidence type="ECO:0000313" key="2">
    <source>
        <dbReference type="EMBL" id="KKM08369.1"/>
    </source>
</evidence>
<comment type="caution">
    <text evidence="2">The sequence shown here is derived from an EMBL/GenBank/DDBJ whole genome shotgun (WGS) entry which is preliminary data.</text>
</comment>
<feature type="region of interest" description="Disordered" evidence="1">
    <location>
        <begin position="44"/>
        <end position="68"/>
    </location>
</feature>